<dbReference type="Proteomes" id="UP000679307">
    <property type="component" value="Chromosome"/>
</dbReference>
<dbReference type="Pfam" id="PF05401">
    <property type="entry name" value="NodS"/>
    <property type="match status" value="1"/>
</dbReference>
<evidence type="ECO:0000313" key="1">
    <source>
        <dbReference type="EMBL" id="QVT77684.1"/>
    </source>
</evidence>
<dbReference type="Pfam" id="PF02585">
    <property type="entry name" value="PIG-L"/>
    <property type="match status" value="1"/>
</dbReference>
<dbReference type="GO" id="GO:0016740">
    <property type="term" value="F:transferase activity"/>
    <property type="evidence" value="ECO:0007669"/>
    <property type="project" value="UniProtKB-KW"/>
</dbReference>
<dbReference type="InterPro" id="IPR003737">
    <property type="entry name" value="GlcNAc_PI_deacetylase-related"/>
</dbReference>
<keyword evidence="1" id="KW-0808">Transferase</keyword>
<dbReference type="EMBL" id="CP075371">
    <property type="protein sequence ID" value="QVT77684.1"/>
    <property type="molecule type" value="Genomic_DNA"/>
</dbReference>
<proteinExistence type="predicted"/>
<organism evidence="1 2">
    <name type="scientific">Nocardioides aquaticus</name>
    <dbReference type="NCBI Taxonomy" id="160826"/>
    <lineage>
        <taxon>Bacteria</taxon>
        <taxon>Bacillati</taxon>
        <taxon>Actinomycetota</taxon>
        <taxon>Actinomycetes</taxon>
        <taxon>Propionibacteriales</taxon>
        <taxon>Nocardioidaceae</taxon>
        <taxon>Nocardioides</taxon>
    </lineage>
</organism>
<name>A0ABX8EBC9_9ACTN</name>
<evidence type="ECO:0000313" key="2">
    <source>
        <dbReference type="Proteomes" id="UP000679307"/>
    </source>
</evidence>
<dbReference type="InterPro" id="IPR008715">
    <property type="entry name" value="SAM-MeTfrase_NodS-like"/>
</dbReference>
<keyword evidence="2" id="KW-1185">Reference proteome</keyword>
<protein>
    <submittedName>
        <fullName evidence="1">Carboxy-S-adenosyl-L-methionine synthase</fullName>
        <ecNumber evidence="1">2.1.3.-</ecNumber>
    </submittedName>
</protein>
<dbReference type="PANTHER" id="PTHR12993:SF29">
    <property type="entry name" value="BLR3841 PROTEIN"/>
    <property type="match status" value="1"/>
</dbReference>
<dbReference type="EC" id="2.1.3.-" evidence="1"/>
<dbReference type="CDD" id="cd02440">
    <property type="entry name" value="AdoMet_MTases"/>
    <property type="match status" value="1"/>
</dbReference>
<gene>
    <name evidence="1" type="primary">cmoA</name>
    <name evidence="1" type="ORF">ENKNEFLB_00049</name>
</gene>
<accession>A0ABX8EBC9</accession>
<dbReference type="PANTHER" id="PTHR12993">
    <property type="entry name" value="N-ACETYLGLUCOSAMINYL-PHOSPHATIDYLINOSITOL DE-N-ACETYLASE-RELATED"/>
    <property type="match status" value="1"/>
</dbReference>
<sequence>MTFTHDREGTPAAAWRADPRWAALLEDADDPLAGADRVVVLAAHPDDETLGAGGLLSTAHARGLDVAVVVATSGEASHPHSPTHTADRLAARRTEESHAAVDALAPGCVPLLLGLPDGGVADHEGTVAAAVVDVVGDGRRTLVVAPWRSDGHPDHEAVGRAGAAAAVRCGADLLEYAVWFWHWAAPDDAPWHRFTALRLDPAAVAAKTLAVRAHRTQVEPLSDQPGDEVLLGPALLAHSAGEVEVLVREPAADPDLDRLHAAADDPWGVDRRWYEQRKRALLLALLPHRRYASALEVGCSTGATTLALATRCDHLTALDPSPHALALARTRLDTDPAGTGVRLLAGAVPDDQPPGPWDLVVVSEVGYFLSPAALEGLVARVAADLAPGGVVVLAHWRHPVEGWPLDGADVHAAFTAVLPVAATYADRDVAMLVLGHDVLPDPHD</sequence>
<reference evidence="1 2" key="1">
    <citation type="submission" date="2021-05" db="EMBL/GenBank/DDBJ databases">
        <title>Complete genome of Nocardioides aquaticus KCTC 9944T isolated from meromictic and hypersaline Ekho Lake, Antarctica.</title>
        <authorList>
            <person name="Hwang K."/>
            <person name="Kim K.M."/>
            <person name="Choe H."/>
        </authorList>
    </citation>
    <scope>NUCLEOTIDE SEQUENCE [LARGE SCALE GENOMIC DNA]</scope>
    <source>
        <strain evidence="1 2">KCTC 9944</strain>
    </source>
</reference>